<keyword evidence="1" id="KW-0812">Transmembrane</keyword>
<evidence type="ECO:0000313" key="3">
    <source>
        <dbReference type="Proteomes" id="UP001164746"/>
    </source>
</evidence>
<protein>
    <submittedName>
        <fullName evidence="2">TM177-like protein</fullName>
    </submittedName>
</protein>
<organism evidence="2 3">
    <name type="scientific">Mya arenaria</name>
    <name type="common">Soft-shell clam</name>
    <dbReference type="NCBI Taxonomy" id="6604"/>
    <lineage>
        <taxon>Eukaryota</taxon>
        <taxon>Metazoa</taxon>
        <taxon>Spiralia</taxon>
        <taxon>Lophotrochozoa</taxon>
        <taxon>Mollusca</taxon>
        <taxon>Bivalvia</taxon>
        <taxon>Autobranchia</taxon>
        <taxon>Heteroconchia</taxon>
        <taxon>Euheterodonta</taxon>
        <taxon>Imparidentia</taxon>
        <taxon>Neoheterodontei</taxon>
        <taxon>Myida</taxon>
        <taxon>Myoidea</taxon>
        <taxon>Myidae</taxon>
        <taxon>Mya</taxon>
    </lineage>
</organism>
<keyword evidence="1" id="KW-1133">Transmembrane helix</keyword>
<keyword evidence="1" id="KW-0472">Membrane</keyword>
<feature type="transmembrane region" description="Helical" evidence="1">
    <location>
        <begin position="141"/>
        <end position="162"/>
    </location>
</feature>
<dbReference type="PANTHER" id="PTHR21824:SF4">
    <property type="entry name" value="TRANSMEMBRANE PROTEIN 177"/>
    <property type="match status" value="1"/>
</dbReference>
<dbReference type="EMBL" id="CP111012">
    <property type="protein sequence ID" value="WAQ95072.1"/>
    <property type="molecule type" value="Genomic_DNA"/>
</dbReference>
<dbReference type="Proteomes" id="UP001164746">
    <property type="component" value="Chromosome 1"/>
</dbReference>
<dbReference type="InterPro" id="IPR026620">
    <property type="entry name" value="TMEM177"/>
</dbReference>
<evidence type="ECO:0000256" key="1">
    <source>
        <dbReference type="SAM" id="Phobius"/>
    </source>
</evidence>
<evidence type="ECO:0000313" key="2">
    <source>
        <dbReference type="EMBL" id="WAQ95072.1"/>
    </source>
</evidence>
<accession>A0ABY7DE97</accession>
<name>A0ABY7DE97_MYAAR</name>
<keyword evidence="3" id="KW-1185">Reference proteome</keyword>
<feature type="transmembrane region" description="Helical" evidence="1">
    <location>
        <begin position="110"/>
        <end position="129"/>
    </location>
</feature>
<proteinExistence type="predicted"/>
<gene>
    <name evidence="2" type="ORF">MAR_007543</name>
</gene>
<dbReference type="PANTHER" id="PTHR21824">
    <property type="entry name" value="TRANSMEMBRANE PROTEIN 177"/>
    <property type="match status" value="1"/>
</dbReference>
<sequence length="247" mass="28394">MENISDTISTLNAVSKWLRPWKEKPVTFNKAMSSLFRAVAQYTPLALVGVSFVGIPEHFQYSDVAQILAENSNFTTDDINSDDRLSSCLVLSESAKKFALTSEIHALNTYYIMFKFDFVPLLSLYCFVWDKLQKKVEKGHPLIQIVLFVGLMVAVVALGYIFEDQYEKWRIVQGDTKTALINGEYLDGGREYLQKQIEMNKVLRYLNKNGGQMKYTEDGETVQNFFNFGIPSLHTRLENLERLRQET</sequence>
<reference evidence="2" key="1">
    <citation type="submission" date="2022-11" db="EMBL/GenBank/DDBJ databases">
        <title>Centuries of genome instability and evolution in soft-shell clam transmissible cancer (bioRxiv).</title>
        <authorList>
            <person name="Hart S.F.M."/>
            <person name="Yonemitsu M.A."/>
            <person name="Giersch R.M."/>
            <person name="Beal B.F."/>
            <person name="Arriagada G."/>
            <person name="Davis B.W."/>
            <person name="Ostrander E.A."/>
            <person name="Goff S.P."/>
            <person name="Metzger M.J."/>
        </authorList>
    </citation>
    <scope>NUCLEOTIDE SEQUENCE</scope>
    <source>
        <strain evidence="2">MELC-2E11</strain>
        <tissue evidence="2">Siphon/mantle</tissue>
    </source>
</reference>